<dbReference type="PANTHER" id="PTHR34204:SF2">
    <property type="entry name" value="RNA-BINDING ASCH DOMAIN PROTEIN"/>
    <property type="match status" value="1"/>
</dbReference>
<evidence type="ECO:0000313" key="3">
    <source>
        <dbReference type="Proteomes" id="UP001212997"/>
    </source>
</evidence>
<accession>A0AAD5YG61</accession>
<name>A0AAD5YG61_9APHY</name>
<evidence type="ECO:0000256" key="1">
    <source>
        <dbReference type="SAM" id="MobiDB-lite"/>
    </source>
</evidence>
<dbReference type="Proteomes" id="UP001212997">
    <property type="component" value="Unassembled WGS sequence"/>
</dbReference>
<dbReference type="AlphaFoldDB" id="A0AAD5YG61"/>
<dbReference type="EMBL" id="JANAWD010000221">
    <property type="protein sequence ID" value="KAJ3483610.1"/>
    <property type="molecule type" value="Genomic_DNA"/>
</dbReference>
<evidence type="ECO:0000313" key="2">
    <source>
        <dbReference type="EMBL" id="KAJ3483610.1"/>
    </source>
</evidence>
<proteinExistence type="predicted"/>
<sequence>MKSNTSEAGDSNVDASPAIVLTTPHCFAMEELPNAGEERARLQADPSLASSSTLYFHLSRGLAYTTGSALGSTPPPQAACLSAFVFPNKVGLTAGARAWSKHAHRSGGVDDPPTADAEGDRSTEKKKKKKAVVPSGWWGTPSGPVAIINERALELFWRVTNAASWRNLHWLPHCVLVYEMRVPEGYGMRWSQDQTGFVEPGSGKIIEGKDEDLKERPWIFRGFVEPMMENGHEVGWRH</sequence>
<organism evidence="2 3">
    <name type="scientific">Meripilus lineatus</name>
    <dbReference type="NCBI Taxonomy" id="2056292"/>
    <lineage>
        <taxon>Eukaryota</taxon>
        <taxon>Fungi</taxon>
        <taxon>Dikarya</taxon>
        <taxon>Basidiomycota</taxon>
        <taxon>Agaricomycotina</taxon>
        <taxon>Agaricomycetes</taxon>
        <taxon>Polyporales</taxon>
        <taxon>Meripilaceae</taxon>
        <taxon>Meripilus</taxon>
    </lineage>
</organism>
<dbReference type="PANTHER" id="PTHR34204">
    <property type="entry name" value="RNA-BINDING ASCH DOMAIN PROTEIN"/>
    <property type="match status" value="1"/>
</dbReference>
<gene>
    <name evidence="2" type="ORF">NLI96_g6197</name>
</gene>
<protein>
    <submittedName>
        <fullName evidence="2">Uncharacterized protein</fullName>
    </submittedName>
</protein>
<feature type="region of interest" description="Disordered" evidence="1">
    <location>
        <begin position="102"/>
        <end position="135"/>
    </location>
</feature>
<keyword evidence="3" id="KW-1185">Reference proteome</keyword>
<comment type="caution">
    <text evidence="2">The sequence shown here is derived from an EMBL/GenBank/DDBJ whole genome shotgun (WGS) entry which is preliminary data.</text>
</comment>
<reference evidence="2" key="1">
    <citation type="submission" date="2022-07" db="EMBL/GenBank/DDBJ databases">
        <title>Genome Sequence of Physisporinus lineatus.</title>
        <authorList>
            <person name="Buettner E."/>
        </authorList>
    </citation>
    <scope>NUCLEOTIDE SEQUENCE</scope>
    <source>
        <strain evidence="2">VT162</strain>
    </source>
</reference>